<dbReference type="GO" id="GO:0016757">
    <property type="term" value="F:glycosyltransferase activity"/>
    <property type="evidence" value="ECO:0007669"/>
    <property type="project" value="InterPro"/>
</dbReference>
<dbReference type="InterPro" id="IPR028098">
    <property type="entry name" value="Glyco_trans_4-like_N"/>
</dbReference>
<protein>
    <submittedName>
        <fullName evidence="3">Uncharacterized protein</fullName>
    </submittedName>
</protein>
<accession>A0A1I3WYA1</accession>
<dbReference type="Pfam" id="PF00534">
    <property type="entry name" value="Glycos_transf_1"/>
    <property type="match status" value="1"/>
</dbReference>
<dbReference type="AlphaFoldDB" id="A0A1I3WYA1"/>
<sequence>MKVLHVNAGNEYGGGLFHILSIFQGVSQLEMDLLVFEDGPVAEMARKNGINVFILPQKSRYDLSILSRLKSFINDREYTILHTHGPRANLLISLTKKRLAARWVMTVHSDPTLDFNDRGIKGRIFEVLNLRTIRKPDQVIAVSSEIKEILVSSGVPSDNVSVVHNGRNFNLNHSKINKNSNLFNIITVGRLEWVKGHRYLIQALSKIKQTNWTLTICGTGQEESDLKKLADELDLSDKINLLGWVEGTEVSKQIAQADVMVLPSLSESFPLVALEAGEHHIPVIATDVGDIGEMIPNKSVGWLVQKASSDELAAALEEACTDWELDTLEQKGERFYKWSSQFTIEKQGLETMKVYKQCMDQKK</sequence>
<keyword evidence="4" id="KW-1185">Reference proteome</keyword>
<gene>
    <name evidence="3" type="ORF">SAMN04488569_10115</name>
</gene>
<dbReference type="SUPFAM" id="SSF53756">
    <property type="entry name" value="UDP-Glycosyltransferase/glycogen phosphorylase"/>
    <property type="match status" value="1"/>
</dbReference>
<evidence type="ECO:0000259" key="1">
    <source>
        <dbReference type="Pfam" id="PF00534"/>
    </source>
</evidence>
<dbReference type="PANTHER" id="PTHR12526:SF638">
    <property type="entry name" value="SPORE COAT PROTEIN SA"/>
    <property type="match status" value="1"/>
</dbReference>
<dbReference type="CDD" id="cd03801">
    <property type="entry name" value="GT4_PimA-like"/>
    <property type="match status" value="1"/>
</dbReference>
<name>A0A1I3WYA1_9LACT</name>
<evidence type="ECO:0000313" key="3">
    <source>
        <dbReference type="EMBL" id="SFK12324.1"/>
    </source>
</evidence>
<reference evidence="4" key="1">
    <citation type="submission" date="2016-10" db="EMBL/GenBank/DDBJ databases">
        <authorList>
            <person name="Varghese N."/>
            <person name="Submissions S."/>
        </authorList>
    </citation>
    <scope>NUCLEOTIDE SEQUENCE [LARGE SCALE GENOMIC DNA]</scope>
    <source>
        <strain evidence="4">DSM 16108</strain>
    </source>
</reference>
<dbReference type="OrthoDB" id="9804196at2"/>
<feature type="domain" description="Glycosyltransferase subfamily 4-like N-terminal" evidence="2">
    <location>
        <begin position="17"/>
        <end position="167"/>
    </location>
</feature>
<dbReference type="Pfam" id="PF13439">
    <property type="entry name" value="Glyco_transf_4"/>
    <property type="match status" value="1"/>
</dbReference>
<dbReference type="InterPro" id="IPR001296">
    <property type="entry name" value="Glyco_trans_1"/>
</dbReference>
<evidence type="ECO:0000259" key="2">
    <source>
        <dbReference type="Pfam" id="PF13439"/>
    </source>
</evidence>
<evidence type="ECO:0000313" key="4">
    <source>
        <dbReference type="Proteomes" id="UP000199589"/>
    </source>
</evidence>
<feature type="domain" description="Glycosyl transferase family 1" evidence="1">
    <location>
        <begin position="172"/>
        <end position="325"/>
    </location>
</feature>
<organism evidence="3 4">
    <name type="scientific">Marinilactibacillus piezotolerans</name>
    <dbReference type="NCBI Taxonomy" id="258723"/>
    <lineage>
        <taxon>Bacteria</taxon>
        <taxon>Bacillati</taxon>
        <taxon>Bacillota</taxon>
        <taxon>Bacilli</taxon>
        <taxon>Lactobacillales</taxon>
        <taxon>Carnobacteriaceae</taxon>
        <taxon>Marinilactibacillus</taxon>
    </lineage>
</organism>
<dbReference type="EMBL" id="FOSJ01000011">
    <property type="protein sequence ID" value="SFK12324.1"/>
    <property type="molecule type" value="Genomic_DNA"/>
</dbReference>
<dbReference type="Gene3D" id="3.40.50.2000">
    <property type="entry name" value="Glycogen Phosphorylase B"/>
    <property type="match status" value="2"/>
</dbReference>
<dbReference type="RefSeq" id="WP_091896533.1">
    <property type="nucleotide sequence ID" value="NZ_FOSJ01000011.1"/>
</dbReference>
<proteinExistence type="predicted"/>
<dbReference type="Proteomes" id="UP000199589">
    <property type="component" value="Unassembled WGS sequence"/>
</dbReference>
<dbReference type="PANTHER" id="PTHR12526">
    <property type="entry name" value="GLYCOSYLTRANSFERASE"/>
    <property type="match status" value="1"/>
</dbReference>